<dbReference type="InterPro" id="IPR007471">
    <property type="entry name" value="N-end_Aminoacyl_Trfase_N"/>
</dbReference>
<keyword evidence="3 4" id="KW-0012">Acyltransferase</keyword>
<dbReference type="EC" id="2.3.2.29" evidence="4"/>
<evidence type="ECO:0000313" key="8">
    <source>
        <dbReference type="Proteomes" id="UP001596364"/>
    </source>
</evidence>
<evidence type="ECO:0000256" key="3">
    <source>
        <dbReference type="ARBA" id="ARBA00023315"/>
    </source>
</evidence>
<evidence type="ECO:0000259" key="6">
    <source>
        <dbReference type="Pfam" id="PF04377"/>
    </source>
</evidence>
<comment type="catalytic activity">
    <reaction evidence="4">
        <text>N-terminal L-aspartyl-[protein] + L-leucyl-tRNA(Leu) = N-terminal L-leucyl-L-aspartyl-[protein] + tRNA(Leu) + H(+)</text>
        <dbReference type="Rhea" id="RHEA:50420"/>
        <dbReference type="Rhea" id="RHEA-COMP:9613"/>
        <dbReference type="Rhea" id="RHEA-COMP:9622"/>
        <dbReference type="Rhea" id="RHEA-COMP:12669"/>
        <dbReference type="Rhea" id="RHEA-COMP:12674"/>
        <dbReference type="ChEBI" id="CHEBI:15378"/>
        <dbReference type="ChEBI" id="CHEBI:64720"/>
        <dbReference type="ChEBI" id="CHEBI:78442"/>
        <dbReference type="ChEBI" id="CHEBI:78494"/>
        <dbReference type="ChEBI" id="CHEBI:133042"/>
        <dbReference type="EC" id="2.3.2.29"/>
    </reaction>
</comment>
<dbReference type="InterPro" id="IPR007472">
    <property type="entry name" value="N-end_Aminoacyl_Trfase_C"/>
</dbReference>
<dbReference type="EMBL" id="JBHSUS010000001">
    <property type="protein sequence ID" value="MFC6439996.1"/>
    <property type="molecule type" value="Genomic_DNA"/>
</dbReference>
<sequence>MKFGITQDFPCSYLNEQRERLLMLIEPEPDNQLYTQLMQVGFRRSGDQLYRPHCDNCSACKSLRVNVNLFEPDKHQRRVINKNNDLSVVVQRTEQADYYPLYETYINTRHQQGSMYPANRAQFASFLGHGFENQCFIELRLEERLIAVAITDELQDGLSAVYTFFDPDMTGRSLGSASILFQIQITRALGLPYLYLGYQIDDCSKMNYKAKFLPHEQFFNDKWVEFTKKHA</sequence>
<dbReference type="NCBIfam" id="NF002342">
    <property type="entry name" value="PRK01305.1-3"/>
    <property type="match status" value="1"/>
</dbReference>
<dbReference type="RefSeq" id="WP_131256875.1">
    <property type="nucleotide sequence ID" value="NZ_JBHSUS010000001.1"/>
</dbReference>
<evidence type="ECO:0000256" key="2">
    <source>
        <dbReference type="ARBA" id="ARBA00022679"/>
    </source>
</evidence>
<feature type="domain" description="N-end rule aminoacyl transferase C-terminal" evidence="6">
    <location>
        <begin position="98"/>
        <end position="217"/>
    </location>
</feature>
<feature type="domain" description="N-end aminoacyl transferase N-terminal" evidence="5">
    <location>
        <begin position="10"/>
        <end position="78"/>
    </location>
</feature>
<comment type="subcellular location">
    <subcellularLocation>
        <location evidence="4">Cytoplasm</location>
    </subcellularLocation>
</comment>
<dbReference type="NCBIfam" id="NF002345">
    <property type="entry name" value="PRK01305.2-2"/>
    <property type="match status" value="1"/>
</dbReference>
<comment type="catalytic activity">
    <reaction evidence="4">
        <text>N-terminal L-glutamyl-[protein] + L-leucyl-tRNA(Leu) = N-terminal L-leucyl-L-glutamyl-[protein] + tRNA(Leu) + H(+)</text>
        <dbReference type="Rhea" id="RHEA:50412"/>
        <dbReference type="Rhea" id="RHEA-COMP:9613"/>
        <dbReference type="Rhea" id="RHEA-COMP:9622"/>
        <dbReference type="Rhea" id="RHEA-COMP:12664"/>
        <dbReference type="Rhea" id="RHEA-COMP:12668"/>
        <dbReference type="ChEBI" id="CHEBI:15378"/>
        <dbReference type="ChEBI" id="CHEBI:64721"/>
        <dbReference type="ChEBI" id="CHEBI:78442"/>
        <dbReference type="ChEBI" id="CHEBI:78494"/>
        <dbReference type="ChEBI" id="CHEBI:133041"/>
        <dbReference type="EC" id="2.3.2.29"/>
    </reaction>
</comment>
<dbReference type="SUPFAM" id="SSF55729">
    <property type="entry name" value="Acyl-CoA N-acyltransferases (Nat)"/>
    <property type="match status" value="1"/>
</dbReference>
<dbReference type="Pfam" id="PF04377">
    <property type="entry name" value="ATE_C"/>
    <property type="match status" value="1"/>
</dbReference>
<comment type="similarity">
    <text evidence="4">Belongs to the R-transferase family. Bpt subfamily.</text>
</comment>
<dbReference type="GO" id="GO:0004057">
    <property type="term" value="F:arginyl-tRNA--protein transferase activity"/>
    <property type="evidence" value="ECO:0007669"/>
    <property type="project" value="UniProtKB-EC"/>
</dbReference>
<dbReference type="PIRSF" id="PIRSF037208">
    <property type="entry name" value="ATE_pro_prd"/>
    <property type="match status" value="1"/>
</dbReference>
<dbReference type="Proteomes" id="UP001596364">
    <property type="component" value="Unassembled WGS sequence"/>
</dbReference>
<keyword evidence="8" id="KW-1185">Reference proteome</keyword>
<keyword evidence="2 4" id="KW-0808">Transferase</keyword>
<protein>
    <recommendedName>
        <fullName evidence="4">Aspartate/glutamate leucyltransferase</fullName>
        <ecNumber evidence="4">2.3.2.29</ecNumber>
    </recommendedName>
</protein>
<evidence type="ECO:0000256" key="4">
    <source>
        <dbReference type="HAMAP-Rule" id="MF_00689"/>
    </source>
</evidence>
<dbReference type="Pfam" id="PF04376">
    <property type="entry name" value="ATE_N"/>
    <property type="match status" value="1"/>
</dbReference>
<evidence type="ECO:0000259" key="5">
    <source>
        <dbReference type="Pfam" id="PF04376"/>
    </source>
</evidence>
<dbReference type="NCBIfam" id="NF002346">
    <property type="entry name" value="PRK01305.2-3"/>
    <property type="match status" value="1"/>
</dbReference>
<proteinExistence type="inferred from homology"/>
<accession>A0ABW1XIE9</accession>
<dbReference type="NCBIfam" id="NF002341">
    <property type="entry name" value="PRK01305.1-1"/>
    <property type="match status" value="1"/>
</dbReference>
<keyword evidence="1 4" id="KW-0963">Cytoplasm</keyword>
<evidence type="ECO:0000313" key="7">
    <source>
        <dbReference type="EMBL" id="MFC6439996.1"/>
    </source>
</evidence>
<gene>
    <name evidence="4" type="primary">bpt</name>
    <name evidence="7" type="ORF">ACFP85_07535</name>
</gene>
<comment type="function">
    <text evidence="4">Functions in the N-end rule pathway of protein degradation where it conjugates Leu from its aminoacyl-tRNA to the N-termini of proteins containing an N-terminal aspartate or glutamate.</text>
</comment>
<dbReference type="InterPro" id="IPR017138">
    <property type="entry name" value="Asp_Glu_LeuTrfase"/>
</dbReference>
<evidence type="ECO:0000256" key="1">
    <source>
        <dbReference type="ARBA" id="ARBA00022490"/>
    </source>
</evidence>
<reference evidence="8" key="1">
    <citation type="journal article" date="2019" name="Int. J. Syst. Evol. Microbiol.">
        <title>The Global Catalogue of Microorganisms (GCM) 10K type strain sequencing project: providing services to taxonomists for standard genome sequencing and annotation.</title>
        <authorList>
            <consortium name="The Broad Institute Genomics Platform"/>
            <consortium name="The Broad Institute Genome Sequencing Center for Infectious Disease"/>
            <person name="Wu L."/>
            <person name="Ma J."/>
        </authorList>
    </citation>
    <scope>NUCLEOTIDE SEQUENCE [LARGE SCALE GENOMIC DNA]</scope>
    <source>
        <strain evidence="8">CGMCC 1.16031</strain>
    </source>
</reference>
<dbReference type="InterPro" id="IPR030700">
    <property type="entry name" value="N-end_Aminoacyl_Trfase"/>
</dbReference>
<name>A0ABW1XIE9_9ALTE</name>
<dbReference type="InterPro" id="IPR016181">
    <property type="entry name" value="Acyl_CoA_acyltransferase"/>
</dbReference>
<dbReference type="PANTHER" id="PTHR21367">
    <property type="entry name" value="ARGININE-TRNA-PROTEIN TRANSFERASE 1"/>
    <property type="match status" value="1"/>
</dbReference>
<dbReference type="HAMAP" id="MF_00689">
    <property type="entry name" value="Bpt"/>
    <property type="match status" value="1"/>
</dbReference>
<organism evidence="7 8">
    <name type="scientific">Pseudobowmanella zhangzhouensis</name>
    <dbReference type="NCBI Taxonomy" id="1537679"/>
    <lineage>
        <taxon>Bacteria</taxon>
        <taxon>Pseudomonadati</taxon>
        <taxon>Pseudomonadota</taxon>
        <taxon>Gammaproteobacteria</taxon>
        <taxon>Alteromonadales</taxon>
        <taxon>Alteromonadaceae</taxon>
    </lineage>
</organism>
<comment type="caution">
    <text evidence="7">The sequence shown here is derived from an EMBL/GenBank/DDBJ whole genome shotgun (WGS) entry which is preliminary data.</text>
</comment>
<dbReference type="PANTHER" id="PTHR21367:SF1">
    <property type="entry name" value="ARGINYL-TRNA--PROTEIN TRANSFERASE 1"/>
    <property type="match status" value="1"/>
</dbReference>